<dbReference type="Proteomes" id="UP000434850">
    <property type="component" value="Unassembled WGS sequence"/>
</dbReference>
<gene>
    <name evidence="1" type="ORF">GO816_15855</name>
</gene>
<dbReference type="AlphaFoldDB" id="A0A6I4IQY9"/>
<organism evidence="1 2">
    <name type="scientific">Mucilaginibacter aquatilis</name>
    <dbReference type="NCBI Taxonomy" id="1517760"/>
    <lineage>
        <taxon>Bacteria</taxon>
        <taxon>Pseudomonadati</taxon>
        <taxon>Bacteroidota</taxon>
        <taxon>Sphingobacteriia</taxon>
        <taxon>Sphingobacteriales</taxon>
        <taxon>Sphingobacteriaceae</taxon>
        <taxon>Mucilaginibacter</taxon>
    </lineage>
</organism>
<dbReference type="EMBL" id="WQLA01000006">
    <property type="protein sequence ID" value="MVN92613.1"/>
    <property type="molecule type" value="Genomic_DNA"/>
</dbReference>
<protein>
    <submittedName>
        <fullName evidence="1">Uncharacterized protein</fullName>
    </submittedName>
</protein>
<dbReference type="RefSeq" id="WP_157542918.1">
    <property type="nucleotide sequence ID" value="NZ_WQLA01000006.1"/>
</dbReference>
<keyword evidence="2" id="KW-1185">Reference proteome</keyword>
<reference evidence="1 2" key="1">
    <citation type="submission" date="2019-12" db="EMBL/GenBank/DDBJ databases">
        <title>Mucilaginibacter sp. HME9299 genome sequencing and assembly.</title>
        <authorList>
            <person name="Kang H."/>
            <person name="Kim H."/>
            <person name="Joh K."/>
        </authorList>
    </citation>
    <scope>NUCLEOTIDE SEQUENCE [LARGE SCALE GENOMIC DNA]</scope>
    <source>
        <strain evidence="1 2">HME9299</strain>
    </source>
</reference>
<name>A0A6I4IQY9_9SPHI</name>
<sequence length="78" mass="8932">MEKTVIDIKAGKHTHHFEIAEYPHHSHERCKINVYEEGKLVAGFEPCNNEYLKLCSNLGNVSEKVLHLLADRIEAYGI</sequence>
<accession>A0A6I4IQY9</accession>
<proteinExistence type="predicted"/>
<evidence type="ECO:0000313" key="1">
    <source>
        <dbReference type="EMBL" id="MVN92613.1"/>
    </source>
</evidence>
<evidence type="ECO:0000313" key="2">
    <source>
        <dbReference type="Proteomes" id="UP000434850"/>
    </source>
</evidence>
<comment type="caution">
    <text evidence="1">The sequence shown here is derived from an EMBL/GenBank/DDBJ whole genome shotgun (WGS) entry which is preliminary data.</text>
</comment>
<dbReference type="OrthoDB" id="769901at2"/>